<dbReference type="InterPro" id="IPR007214">
    <property type="entry name" value="YbaK/aa-tRNA-synth-assoc-dom"/>
</dbReference>
<sequence length="158" mass="16654">MAGKKSSKVRVQEAIDALGLESEVVTMPDTTRTAEDAAAACGCAVDQIVKSLIFERHDNQHLVLLLIAGSNRADMDLAAKVIGSTLDRADPKKVRSETGFAIGGVAPVGHLCPMEVYIDPHLLTFETVWAAAGAPNAVFMVEPQALMKATDAKPLSVG</sequence>
<name>A0A1I5D1D8_9HYPH</name>
<dbReference type="Gene3D" id="3.90.960.10">
    <property type="entry name" value="YbaK/aminoacyl-tRNA synthetase-associated domain"/>
    <property type="match status" value="1"/>
</dbReference>
<dbReference type="Proteomes" id="UP000199236">
    <property type="component" value="Unassembled WGS sequence"/>
</dbReference>
<dbReference type="AlphaFoldDB" id="A0A1I5D1D8"/>
<dbReference type="CDD" id="cd04333">
    <property type="entry name" value="ProX_deacylase"/>
    <property type="match status" value="1"/>
</dbReference>
<protein>
    <submittedName>
        <fullName evidence="2">Cys-tRNA(Pro) deacylase, prolyl-tRNA editing enzyme YbaK/EbsC</fullName>
    </submittedName>
</protein>
<dbReference type="OrthoDB" id="9798760at2"/>
<proteinExistence type="predicted"/>
<feature type="domain" description="YbaK/aminoacyl-tRNA synthetase-associated" evidence="1">
    <location>
        <begin position="31"/>
        <end position="148"/>
    </location>
</feature>
<dbReference type="PANTHER" id="PTHR30411">
    <property type="entry name" value="CYTOPLASMIC PROTEIN"/>
    <property type="match status" value="1"/>
</dbReference>
<reference evidence="2 3" key="1">
    <citation type="submission" date="2016-10" db="EMBL/GenBank/DDBJ databases">
        <authorList>
            <person name="de Groot N.N."/>
        </authorList>
    </citation>
    <scope>NUCLEOTIDE SEQUENCE [LARGE SCALE GENOMIC DNA]</scope>
    <source>
        <strain evidence="2 3">CGMCC 1.9157</strain>
    </source>
</reference>
<dbReference type="PANTHER" id="PTHR30411:SF1">
    <property type="entry name" value="CYTOPLASMIC PROTEIN"/>
    <property type="match status" value="1"/>
</dbReference>
<accession>A0A1I5D1D8</accession>
<evidence type="ECO:0000313" key="2">
    <source>
        <dbReference type="EMBL" id="SFN92967.1"/>
    </source>
</evidence>
<evidence type="ECO:0000259" key="1">
    <source>
        <dbReference type="Pfam" id="PF04073"/>
    </source>
</evidence>
<keyword evidence="3" id="KW-1185">Reference proteome</keyword>
<dbReference type="RefSeq" id="WP_090069860.1">
    <property type="nucleotide sequence ID" value="NZ_FOVR01000002.1"/>
</dbReference>
<gene>
    <name evidence="2" type="ORF">SAMN04488056_102435</name>
</gene>
<dbReference type="STRING" id="655353.SAMN04488056_102435"/>
<organism evidence="2 3">
    <name type="scientific">Cohaesibacter marisflavi</name>
    <dbReference type="NCBI Taxonomy" id="655353"/>
    <lineage>
        <taxon>Bacteria</taxon>
        <taxon>Pseudomonadati</taxon>
        <taxon>Pseudomonadota</taxon>
        <taxon>Alphaproteobacteria</taxon>
        <taxon>Hyphomicrobiales</taxon>
        <taxon>Cohaesibacteraceae</taxon>
    </lineage>
</organism>
<dbReference type="EMBL" id="FOVR01000002">
    <property type="protein sequence ID" value="SFN92967.1"/>
    <property type="molecule type" value="Genomic_DNA"/>
</dbReference>
<dbReference type="InterPro" id="IPR036754">
    <property type="entry name" value="YbaK/aa-tRNA-synt-asso_dom_sf"/>
</dbReference>
<evidence type="ECO:0000313" key="3">
    <source>
        <dbReference type="Proteomes" id="UP000199236"/>
    </source>
</evidence>
<dbReference type="GO" id="GO:0002161">
    <property type="term" value="F:aminoacyl-tRNA deacylase activity"/>
    <property type="evidence" value="ECO:0007669"/>
    <property type="project" value="InterPro"/>
</dbReference>
<dbReference type="Pfam" id="PF04073">
    <property type="entry name" value="tRNA_edit"/>
    <property type="match status" value="1"/>
</dbReference>
<dbReference type="SUPFAM" id="SSF55826">
    <property type="entry name" value="YbaK/ProRS associated domain"/>
    <property type="match status" value="1"/>
</dbReference>